<dbReference type="GO" id="GO:0005829">
    <property type="term" value="C:cytosol"/>
    <property type="evidence" value="ECO:0007669"/>
    <property type="project" value="TreeGrafter"/>
</dbReference>
<accession>A0A1L6TEM2</accession>
<organism evidence="2 3">
    <name type="scientific">Piscirickettsia salmonis</name>
    <dbReference type="NCBI Taxonomy" id="1238"/>
    <lineage>
        <taxon>Bacteria</taxon>
        <taxon>Pseudomonadati</taxon>
        <taxon>Pseudomonadota</taxon>
        <taxon>Gammaproteobacteria</taxon>
        <taxon>Thiotrichales</taxon>
        <taxon>Piscirickettsiaceae</taxon>
        <taxon>Piscirickettsia</taxon>
    </lineage>
</organism>
<dbReference type="PANTHER" id="PTHR37528:SF1">
    <property type="entry name" value="UPF0149 PROTEIN YGFB"/>
    <property type="match status" value="1"/>
</dbReference>
<dbReference type="Gene3D" id="1.20.120.740">
    <property type="entry name" value="YgfB uncharacterised protein family UPF0149, PF03695"/>
    <property type="match status" value="1"/>
</dbReference>
<sequence length="196" mass="21178">MSQALVEFKTVDHVLQALGVEGMSAADVHGLLIGMLASQSNLTCKSWLEKAIFMGAHLDAESDLFSNIMAKEQLKQLEALFKVSWEQLSAGDFTFALLLPDGNAALTERASLLCAWTQGFLTGLHLSGVNIAKYKEGELATTLKDLAEVAQLDLAIEDSNENEAAYTEIAEYVRMAALFVHSELAGSGQATQMTVH</sequence>
<dbReference type="SUPFAM" id="SSF101327">
    <property type="entry name" value="YgfB-like"/>
    <property type="match status" value="1"/>
</dbReference>
<dbReference type="InterPro" id="IPR036255">
    <property type="entry name" value="YgfB-like_sf"/>
</dbReference>
<dbReference type="Pfam" id="PF03695">
    <property type="entry name" value="UPF0149"/>
    <property type="match status" value="1"/>
</dbReference>
<dbReference type="AlphaFoldDB" id="A0A1L6TEM2"/>
<evidence type="ECO:0000313" key="2">
    <source>
        <dbReference type="EMBL" id="ALB23924.1"/>
    </source>
</evidence>
<dbReference type="EMBL" id="CP012508">
    <property type="protein sequence ID" value="ALB23924.1"/>
    <property type="molecule type" value="Genomic_DNA"/>
</dbReference>
<reference evidence="2 3" key="1">
    <citation type="journal article" date="2014" name="Genome Announc.">
        <title>Comparative Genome Analysis of Two Isolates of the Fish Pathogen Piscirickettsia salmonis from Different Hosts Reveals Major Differences in Virulence-Associated Secretion Systems.</title>
        <authorList>
            <person name="Bohle H."/>
            <person name="Henriquez P."/>
            <person name="Grothusen H."/>
            <person name="Navas E."/>
            <person name="Sandoval A."/>
            <person name="Bustamante F."/>
            <person name="Bustos P."/>
            <person name="Mancilla M."/>
        </authorList>
    </citation>
    <scope>NUCLEOTIDE SEQUENCE [LARGE SCALE GENOMIC DNA]</scope>
    <source>
        <strain evidence="3">B1-32597</strain>
    </source>
</reference>
<protein>
    <submittedName>
        <fullName evidence="2">YecA</fullName>
    </submittedName>
</protein>
<dbReference type="OrthoDB" id="9783391at2"/>
<evidence type="ECO:0000256" key="1">
    <source>
        <dbReference type="ARBA" id="ARBA00038308"/>
    </source>
</evidence>
<dbReference type="RefSeq" id="WP_017376936.1">
    <property type="nucleotide sequence ID" value="NZ_CP012508.1"/>
</dbReference>
<evidence type="ECO:0000313" key="3">
    <source>
        <dbReference type="Proteomes" id="UP000029558"/>
    </source>
</evidence>
<name>A0A1L6TEM2_PISSA</name>
<dbReference type="Proteomes" id="UP000029558">
    <property type="component" value="Chromosome"/>
</dbReference>
<comment type="similarity">
    <text evidence="1">Belongs to the UPF0149 family.</text>
</comment>
<gene>
    <name evidence="2" type="ORF">KU39_2748</name>
</gene>
<proteinExistence type="inferred from homology"/>
<dbReference type="PANTHER" id="PTHR37528">
    <property type="entry name" value="UPF0149 PROTEIN YGFB"/>
    <property type="match status" value="1"/>
</dbReference>
<dbReference type="InterPro" id="IPR011978">
    <property type="entry name" value="YgfB-like"/>
</dbReference>